<dbReference type="Proteomes" id="UP000180088">
    <property type="component" value="Unassembled WGS sequence"/>
</dbReference>
<name>A0A1S1WY73_9NEIS</name>
<protein>
    <submittedName>
        <fullName evidence="2">Uncharacterized protein</fullName>
    </submittedName>
</protein>
<feature type="chain" id="PRO_5010265893" evidence="1">
    <location>
        <begin position="23"/>
        <end position="122"/>
    </location>
</feature>
<reference evidence="2 4" key="1">
    <citation type="submission" date="2016-09" db="EMBL/GenBank/DDBJ databases">
        <title>Chromobacterium muskegensis sp. nov., an insecticidal bacterium isolated from Sphagnum bogs.</title>
        <authorList>
            <person name="Sparks M.E."/>
            <person name="Blackburn M.B."/>
            <person name="Gundersen-Rindal D.E."/>
            <person name="Mitchell A."/>
            <person name="Farrar R."/>
            <person name="Kuhar D."/>
        </authorList>
    </citation>
    <scope>NUCLEOTIDE SEQUENCE [LARGE SCALE GENOMIC DNA]</scope>
    <source>
        <strain evidence="3 4">14B-1</strain>
        <strain evidence="2">37-2</strain>
    </source>
</reference>
<proteinExistence type="predicted"/>
<evidence type="ECO:0000313" key="4">
    <source>
        <dbReference type="Proteomes" id="UP000180280"/>
    </source>
</evidence>
<dbReference type="Proteomes" id="UP000180280">
    <property type="component" value="Unassembled WGS sequence"/>
</dbReference>
<dbReference type="AlphaFoldDB" id="A0A1S1WY73"/>
<comment type="caution">
    <text evidence="2">The sequence shown here is derived from an EMBL/GenBank/DDBJ whole genome shotgun (WGS) entry which is preliminary data.</text>
</comment>
<dbReference type="STRING" id="1903179.BI347_00570"/>
<keyword evidence="1" id="KW-0732">Signal</keyword>
<accession>A0A1S1WY73</accession>
<keyword evidence="4" id="KW-1185">Reference proteome</keyword>
<dbReference type="RefSeq" id="WP_071111713.1">
    <property type="nucleotide sequence ID" value="NZ_MKCS01000001.1"/>
</dbReference>
<evidence type="ECO:0000313" key="3">
    <source>
        <dbReference type="EMBL" id="OHX21760.1"/>
    </source>
</evidence>
<dbReference type="EMBL" id="MKCS01000001">
    <property type="protein sequence ID" value="OHX12155.1"/>
    <property type="molecule type" value="Genomic_DNA"/>
</dbReference>
<dbReference type="EMBL" id="MKCT01000001">
    <property type="protein sequence ID" value="OHX21760.1"/>
    <property type="molecule type" value="Genomic_DNA"/>
</dbReference>
<organism evidence="2">
    <name type="scientific">Chromobacterium sphagni</name>
    <dbReference type="NCBI Taxonomy" id="1903179"/>
    <lineage>
        <taxon>Bacteria</taxon>
        <taxon>Pseudomonadati</taxon>
        <taxon>Pseudomonadota</taxon>
        <taxon>Betaproteobacteria</taxon>
        <taxon>Neisseriales</taxon>
        <taxon>Chromobacteriaceae</taxon>
        <taxon>Chromobacterium</taxon>
    </lineage>
</organism>
<evidence type="ECO:0000256" key="1">
    <source>
        <dbReference type="SAM" id="SignalP"/>
    </source>
</evidence>
<sequence length="122" mass="12841">MSKFCNTLLAGVLLAISLAGHCAGQVVHVVGDAPVTLSGTVIGPLHSGSKAEGTFFQAYHLKLDRPASFDDGAACGGQRVSSLALSQPDMARLKGRAVRVKARVFCQEDRGGTYRLADVELR</sequence>
<feature type="signal peptide" evidence="1">
    <location>
        <begin position="1"/>
        <end position="22"/>
    </location>
</feature>
<gene>
    <name evidence="3" type="ORF">BI344_04440</name>
    <name evidence="2" type="ORF">BI347_00570</name>
</gene>
<dbReference type="OrthoDB" id="8592584at2"/>
<evidence type="ECO:0000313" key="2">
    <source>
        <dbReference type="EMBL" id="OHX12155.1"/>
    </source>
</evidence>